<reference evidence="8 9" key="1">
    <citation type="submission" date="2016-04" db="EMBL/GenBank/DDBJ databases">
        <title>The genome of Intoshia linei affirms orthonectids as highly simplified spiralians.</title>
        <authorList>
            <person name="Mikhailov K.V."/>
            <person name="Slusarev G.S."/>
            <person name="Nikitin M.A."/>
            <person name="Logacheva M.D."/>
            <person name="Penin A."/>
            <person name="Aleoshin V."/>
            <person name="Panchin Y.V."/>
        </authorList>
    </citation>
    <scope>NUCLEOTIDE SEQUENCE [LARGE SCALE GENOMIC DNA]</scope>
    <source>
        <strain evidence="8">Intl2013</strain>
        <tissue evidence="8">Whole animal</tissue>
    </source>
</reference>
<dbReference type="InterPro" id="IPR037607">
    <property type="entry name" value="DGK"/>
</dbReference>
<accession>A0A177AR79</accession>
<evidence type="ECO:0000256" key="6">
    <source>
        <dbReference type="RuleBase" id="RU361128"/>
    </source>
</evidence>
<dbReference type="InterPro" id="IPR001206">
    <property type="entry name" value="Diacylglycerol_kinase_cat_dom"/>
</dbReference>
<keyword evidence="3 6" id="KW-0547">Nucleotide-binding</keyword>
<dbReference type="SMART" id="SM00045">
    <property type="entry name" value="DAGKa"/>
    <property type="match status" value="1"/>
</dbReference>
<dbReference type="GO" id="GO:0005886">
    <property type="term" value="C:plasma membrane"/>
    <property type="evidence" value="ECO:0007669"/>
    <property type="project" value="TreeGrafter"/>
</dbReference>
<protein>
    <recommendedName>
        <fullName evidence="6">Diacylglycerol kinase</fullName>
        <shortName evidence="6">DAG kinase</shortName>
        <ecNumber evidence="6">2.7.1.107</ecNumber>
    </recommendedName>
</protein>
<dbReference type="SMART" id="SM00046">
    <property type="entry name" value="DAGKc"/>
    <property type="match status" value="1"/>
</dbReference>
<sequence>MYCNNYLVNINQKYFFNTISKRCISCYQLFELNFKPINSIYCVWCNMRCHLTGKCFDKVEYFNEACPMNEYTLSYTKVLKVKKNESTSDSLNQRNTTYSRTKFIINKHIKNIDTCIIVFVNPLSGGKQGYKLLRHFYRMLNPRQVVNLLKESPFTILKYFKSIQNIKILIAGGDGTYNWIMGVITKLQMQYDVITSIIPLGTGNDLAIVTKWGNSFNLQNICKLMIDSKESQIVNLDRWALTSQLRDYDMTTFQKSENNEPYQDDEATIITNTSETSGQQNTSFPTDIITNYFSIGADAEIVLIFDKKRKNNPEKFNSRMYNKYVYAITGGERMIGRKTFCNLYKYISIKCDNVDITQKIKTNKYEVVVFLNIPSYSGGRNIWGNTDKSTKWKPQKFDDKIIEIVGITTSQMALIQVGALGDRLAQGSKIEIETYKPFPMQIDGEPIVLVSSNIQINHKNQVKIMSKSTSQNLEFSPIPKPIKHTLYIFVFNKGSKVDWNIDFDELRKNISTNESPTISVVSEDEVSQKSDSSIFEYVDTKLKHDSTHKYPFSYIGSIHIKKVNPPKLQFIRGLINLNYHIDYKWNFIFIYKNKTKIDLFTKTSEKRIPYNVVLNDGEIIFIYPSGGEN</sequence>
<dbReference type="Gene3D" id="3.40.50.10330">
    <property type="entry name" value="Probable inorganic polyphosphate/atp-NAD kinase, domain 1"/>
    <property type="match status" value="1"/>
</dbReference>
<dbReference type="FunFam" id="2.60.200.40:FF:000012">
    <property type="entry name" value="Diacylglycerol kinase"/>
    <property type="match status" value="1"/>
</dbReference>
<dbReference type="PROSITE" id="PS50146">
    <property type="entry name" value="DAGK"/>
    <property type="match status" value="1"/>
</dbReference>
<evidence type="ECO:0000313" key="9">
    <source>
        <dbReference type="Proteomes" id="UP000078046"/>
    </source>
</evidence>
<organism evidence="8 9">
    <name type="scientific">Intoshia linei</name>
    <dbReference type="NCBI Taxonomy" id="1819745"/>
    <lineage>
        <taxon>Eukaryota</taxon>
        <taxon>Metazoa</taxon>
        <taxon>Spiralia</taxon>
        <taxon>Lophotrochozoa</taxon>
        <taxon>Mesozoa</taxon>
        <taxon>Orthonectida</taxon>
        <taxon>Rhopaluridae</taxon>
        <taxon>Intoshia</taxon>
    </lineage>
</organism>
<dbReference type="EMBL" id="LWCA01001799">
    <property type="protein sequence ID" value="OAF64485.1"/>
    <property type="molecule type" value="Genomic_DNA"/>
</dbReference>
<evidence type="ECO:0000256" key="2">
    <source>
        <dbReference type="ARBA" id="ARBA00022679"/>
    </source>
</evidence>
<dbReference type="GO" id="GO:0005524">
    <property type="term" value="F:ATP binding"/>
    <property type="evidence" value="ECO:0007669"/>
    <property type="project" value="UniProtKB-KW"/>
</dbReference>
<comment type="caution">
    <text evidence="8">The sequence shown here is derived from an EMBL/GenBank/DDBJ whole genome shotgun (WGS) entry which is preliminary data.</text>
</comment>
<evidence type="ECO:0000256" key="1">
    <source>
        <dbReference type="ARBA" id="ARBA00009280"/>
    </source>
</evidence>
<proteinExistence type="inferred from homology"/>
<evidence type="ECO:0000313" key="8">
    <source>
        <dbReference type="EMBL" id="OAF64485.1"/>
    </source>
</evidence>
<dbReference type="OrthoDB" id="242257at2759"/>
<dbReference type="InterPro" id="IPR000756">
    <property type="entry name" value="Diacylglycerol_kin_accessory"/>
</dbReference>
<dbReference type="Pfam" id="PF00609">
    <property type="entry name" value="DAGK_acc"/>
    <property type="match status" value="1"/>
</dbReference>
<keyword evidence="9" id="KW-1185">Reference proteome</keyword>
<evidence type="ECO:0000256" key="5">
    <source>
        <dbReference type="ARBA" id="ARBA00022840"/>
    </source>
</evidence>
<comment type="similarity">
    <text evidence="1 6">Belongs to the eukaryotic diacylglycerol kinase family.</text>
</comment>
<dbReference type="Proteomes" id="UP000078046">
    <property type="component" value="Unassembled WGS sequence"/>
</dbReference>
<dbReference type="GO" id="GO:0004143">
    <property type="term" value="F:ATP-dependent diacylglycerol kinase activity"/>
    <property type="evidence" value="ECO:0007669"/>
    <property type="project" value="UniProtKB-EC"/>
</dbReference>
<gene>
    <name evidence="8" type="ORF">A3Q56_07807</name>
</gene>
<evidence type="ECO:0000256" key="4">
    <source>
        <dbReference type="ARBA" id="ARBA00022777"/>
    </source>
</evidence>
<dbReference type="PANTHER" id="PTHR11255">
    <property type="entry name" value="DIACYLGLYCEROL KINASE"/>
    <property type="match status" value="1"/>
</dbReference>
<name>A0A177AR79_9BILA</name>
<dbReference type="InterPro" id="IPR016064">
    <property type="entry name" value="NAD/diacylglycerol_kinase_sf"/>
</dbReference>
<dbReference type="AlphaFoldDB" id="A0A177AR79"/>
<dbReference type="EC" id="2.7.1.107" evidence="6"/>
<keyword evidence="2 6" id="KW-0808">Transferase</keyword>
<dbReference type="Pfam" id="PF00781">
    <property type="entry name" value="DAGK_cat"/>
    <property type="match status" value="1"/>
</dbReference>
<dbReference type="Gene3D" id="2.60.200.40">
    <property type="match status" value="1"/>
</dbReference>
<dbReference type="PANTHER" id="PTHR11255:SF80">
    <property type="entry name" value="EYE-SPECIFIC DIACYLGLYCEROL KINASE"/>
    <property type="match status" value="1"/>
</dbReference>
<keyword evidence="5 6" id="KW-0067">ATP-binding</keyword>
<feature type="domain" description="DAGKc" evidence="7">
    <location>
        <begin position="111"/>
        <end position="245"/>
    </location>
</feature>
<dbReference type="SUPFAM" id="SSF111331">
    <property type="entry name" value="NAD kinase/diacylglycerol kinase-like"/>
    <property type="match status" value="1"/>
</dbReference>
<comment type="catalytic activity">
    <reaction evidence="6">
        <text>a 1,2-diacyl-sn-glycerol + ATP = a 1,2-diacyl-sn-glycero-3-phosphate + ADP + H(+)</text>
        <dbReference type="Rhea" id="RHEA:10272"/>
        <dbReference type="ChEBI" id="CHEBI:15378"/>
        <dbReference type="ChEBI" id="CHEBI:17815"/>
        <dbReference type="ChEBI" id="CHEBI:30616"/>
        <dbReference type="ChEBI" id="CHEBI:58608"/>
        <dbReference type="ChEBI" id="CHEBI:456216"/>
        <dbReference type="EC" id="2.7.1.107"/>
    </reaction>
</comment>
<dbReference type="InterPro" id="IPR017438">
    <property type="entry name" value="ATP-NAD_kinase_N"/>
</dbReference>
<keyword evidence="4 6" id="KW-0418">Kinase</keyword>
<evidence type="ECO:0000259" key="7">
    <source>
        <dbReference type="PROSITE" id="PS50146"/>
    </source>
</evidence>
<dbReference type="GO" id="GO:0007200">
    <property type="term" value="P:phospholipase C-activating G protein-coupled receptor signaling pathway"/>
    <property type="evidence" value="ECO:0007669"/>
    <property type="project" value="InterPro"/>
</dbReference>
<evidence type="ECO:0000256" key="3">
    <source>
        <dbReference type="ARBA" id="ARBA00022741"/>
    </source>
</evidence>